<evidence type="ECO:0000313" key="2">
    <source>
        <dbReference type="EMBL" id="GMH16902.1"/>
    </source>
</evidence>
<reference evidence="2" key="1">
    <citation type="submission" date="2023-05" db="EMBL/GenBank/DDBJ databases">
        <title>Nepenthes gracilis genome sequencing.</title>
        <authorList>
            <person name="Fukushima K."/>
        </authorList>
    </citation>
    <scope>NUCLEOTIDE SEQUENCE</scope>
    <source>
        <strain evidence="2">SING2019-196</strain>
    </source>
</reference>
<name>A0AAD3XTD7_NEPGR</name>
<protein>
    <submittedName>
        <fullName evidence="2">Uncharacterized protein</fullName>
    </submittedName>
</protein>
<keyword evidence="1" id="KW-0812">Transmembrane</keyword>
<gene>
    <name evidence="2" type="ORF">Nepgr_018743</name>
</gene>
<sequence>MRCGMWAGFLKDEVWYVISASASCRFVGSMLCFTITAAIWLSFVLCAPFVAGVLWDKVAEAEWRLDDIEMVFILFEVPSGGRSYAVIFHADFAPDVDGAMLPGYLFPLCINRELLLTNWCWRCWVFELHGAAGVGFSCLLIIAATFLEYDGSKAEDRQMLVSTQWARIFLCPYWLGDFLHTSSYSTHVIQDALSSLAGVFCKCPWWQLHALALLYLNLAMVQIHGFFVLYDVPDAWQHFILHTSIQKYLLTKKSGRDKQRVRLHYHISPLKVVGSSDRIHVLADLSPQICCPRCSMDCRWLSMQMSLVAIGFKASSSIRAGFLDSGVNRF</sequence>
<feature type="transmembrane region" description="Helical" evidence="1">
    <location>
        <begin position="31"/>
        <end position="55"/>
    </location>
</feature>
<dbReference type="AlphaFoldDB" id="A0AAD3XTD7"/>
<accession>A0AAD3XTD7</accession>
<dbReference type="EMBL" id="BSYO01000017">
    <property type="protein sequence ID" value="GMH16902.1"/>
    <property type="molecule type" value="Genomic_DNA"/>
</dbReference>
<dbReference type="PROSITE" id="PS51257">
    <property type="entry name" value="PROKAR_LIPOPROTEIN"/>
    <property type="match status" value="1"/>
</dbReference>
<organism evidence="2 3">
    <name type="scientific">Nepenthes gracilis</name>
    <name type="common">Slender pitcher plant</name>
    <dbReference type="NCBI Taxonomy" id="150966"/>
    <lineage>
        <taxon>Eukaryota</taxon>
        <taxon>Viridiplantae</taxon>
        <taxon>Streptophyta</taxon>
        <taxon>Embryophyta</taxon>
        <taxon>Tracheophyta</taxon>
        <taxon>Spermatophyta</taxon>
        <taxon>Magnoliopsida</taxon>
        <taxon>eudicotyledons</taxon>
        <taxon>Gunneridae</taxon>
        <taxon>Pentapetalae</taxon>
        <taxon>Caryophyllales</taxon>
        <taxon>Nepenthaceae</taxon>
        <taxon>Nepenthes</taxon>
    </lineage>
</organism>
<feature type="transmembrane region" description="Helical" evidence="1">
    <location>
        <begin position="128"/>
        <end position="149"/>
    </location>
</feature>
<keyword evidence="1" id="KW-0472">Membrane</keyword>
<evidence type="ECO:0000256" key="1">
    <source>
        <dbReference type="SAM" id="Phobius"/>
    </source>
</evidence>
<proteinExistence type="predicted"/>
<comment type="caution">
    <text evidence="2">The sequence shown here is derived from an EMBL/GenBank/DDBJ whole genome shotgun (WGS) entry which is preliminary data.</text>
</comment>
<keyword evidence="1" id="KW-1133">Transmembrane helix</keyword>
<dbReference type="Proteomes" id="UP001279734">
    <property type="component" value="Unassembled WGS sequence"/>
</dbReference>
<evidence type="ECO:0000313" key="3">
    <source>
        <dbReference type="Proteomes" id="UP001279734"/>
    </source>
</evidence>
<keyword evidence="3" id="KW-1185">Reference proteome</keyword>